<keyword evidence="3" id="KW-0732">Signal</keyword>
<comment type="subcellular location">
    <subcellularLocation>
        <location evidence="1">Cell outer membrane</location>
    </subcellularLocation>
</comment>
<reference evidence="8" key="2">
    <citation type="journal article" date="2021" name="PeerJ">
        <title>Extensive microbial diversity within the chicken gut microbiome revealed by metagenomics and culture.</title>
        <authorList>
            <person name="Gilroy R."/>
            <person name="Ravi A."/>
            <person name="Getino M."/>
            <person name="Pursley I."/>
            <person name="Horton D.L."/>
            <person name="Alikhan N.F."/>
            <person name="Baker D."/>
            <person name="Gharbi K."/>
            <person name="Hall N."/>
            <person name="Watson M."/>
            <person name="Adriaenssens E.M."/>
            <person name="Foster-Nyarko E."/>
            <person name="Jarju S."/>
            <person name="Secka A."/>
            <person name="Antonio M."/>
            <person name="Oren A."/>
            <person name="Chaudhuri R.R."/>
            <person name="La Ragione R."/>
            <person name="Hildebrand F."/>
            <person name="Pallen M.J."/>
        </authorList>
    </citation>
    <scope>NUCLEOTIDE SEQUENCE</scope>
    <source>
        <strain evidence="8">21143</strain>
    </source>
</reference>
<sequence>MTICMGCVREGPHYGCSAGSLDLIFTYGGNTSGFDSLVADDIELYLYDNNGKKMEVRHVPYETIRGGKPYSFEYLHTGNTHLVAWALSGDEDVDKAPLVFLDEENYSDIKFTMSSDRPTRQSQKYNGSSQELFVENLSFDSNPLERKVINVDVEKLLCNIIVTIEEGNLFKYQYPGKLSINITGSSNAYHVSKNKQSGNRIIIEDNLSYIESRNEYVSKNKVFPASVDSDSGLEDNIIVTILEDDVAKLRVDTDAKAQKGTQIDVVIKPTRQEVIISVDSWQIRKSIVRL</sequence>
<evidence type="ECO:0000256" key="3">
    <source>
        <dbReference type="ARBA" id="ARBA00022729"/>
    </source>
</evidence>
<name>A0A9D1GDF2_9BACT</name>
<dbReference type="GO" id="GO:0009279">
    <property type="term" value="C:cell outer membrane"/>
    <property type="evidence" value="ECO:0007669"/>
    <property type="project" value="UniProtKB-SubCell"/>
</dbReference>
<dbReference type="EMBL" id="DVKT01000022">
    <property type="protein sequence ID" value="HIT38970.1"/>
    <property type="molecule type" value="Genomic_DNA"/>
</dbReference>
<evidence type="ECO:0000256" key="2">
    <source>
        <dbReference type="ARBA" id="ARBA00007248"/>
    </source>
</evidence>
<dbReference type="Gene3D" id="2.60.40.2100">
    <property type="match status" value="1"/>
</dbReference>
<dbReference type="InterPro" id="IPR014941">
    <property type="entry name" value="FimB/Mfa2/Mfa3"/>
</dbReference>
<evidence type="ECO:0000256" key="6">
    <source>
        <dbReference type="ARBA" id="ARBA00023237"/>
    </source>
</evidence>
<keyword evidence="4" id="KW-0472">Membrane</keyword>
<comment type="similarity">
    <text evidence="2">Belongs to the bacteroidetes fimbrillin superfamily. FimB/Mfa2 family.</text>
</comment>
<accession>A0A9D1GDF2</accession>
<gene>
    <name evidence="8" type="ORF">IAD06_02875</name>
</gene>
<protein>
    <submittedName>
        <fullName evidence="8">FimB/Mfa2 family fimbrial subunit</fullName>
    </submittedName>
</protein>
<evidence type="ECO:0000313" key="9">
    <source>
        <dbReference type="Proteomes" id="UP000886722"/>
    </source>
</evidence>
<evidence type="ECO:0000256" key="5">
    <source>
        <dbReference type="ARBA" id="ARBA00023139"/>
    </source>
</evidence>
<evidence type="ECO:0000256" key="1">
    <source>
        <dbReference type="ARBA" id="ARBA00004442"/>
    </source>
</evidence>
<evidence type="ECO:0000256" key="7">
    <source>
        <dbReference type="ARBA" id="ARBA00023288"/>
    </source>
</evidence>
<keyword evidence="7" id="KW-0449">Lipoprotein</keyword>
<keyword evidence="5" id="KW-0564">Palmitate</keyword>
<organism evidence="8 9">
    <name type="scientific">Candidatus Caccoplasma intestinavium</name>
    <dbReference type="NCBI Taxonomy" id="2840716"/>
    <lineage>
        <taxon>Bacteria</taxon>
        <taxon>Pseudomonadati</taxon>
        <taxon>Bacteroidota</taxon>
        <taxon>Bacteroidia</taxon>
        <taxon>Bacteroidales</taxon>
        <taxon>Bacteroidaceae</taxon>
        <taxon>Bacteroidaceae incertae sedis</taxon>
        <taxon>Candidatus Caccoplasma</taxon>
    </lineage>
</organism>
<comment type="caution">
    <text evidence="8">The sequence shown here is derived from an EMBL/GenBank/DDBJ whole genome shotgun (WGS) entry which is preliminary data.</text>
</comment>
<reference evidence="8" key="1">
    <citation type="submission" date="2020-10" db="EMBL/GenBank/DDBJ databases">
        <authorList>
            <person name="Gilroy R."/>
        </authorList>
    </citation>
    <scope>NUCLEOTIDE SEQUENCE</scope>
    <source>
        <strain evidence="8">21143</strain>
    </source>
</reference>
<dbReference type="AlphaFoldDB" id="A0A9D1GDF2"/>
<evidence type="ECO:0000256" key="4">
    <source>
        <dbReference type="ARBA" id="ARBA00023136"/>
    </source>
</evidence>
<keyword evidence="6" id="KW-0998">Cell outer membrane</keyword>
<dbReference type="Pfam" id="PF08842">
    <property type="entry name" value="Mfa2"/>
    <property type="match status" value="1"/>
</dbReference>
<dbReference type="Proteomes" id="UP000886722">
    <property type="component" value="Unassembled WGS sequence"/>
</dbReference>
<proteinExistence type="inferred from homology"/>
<evidence type="ECO:0000313" key="8">
    <source>
        <dbReference type="EMBL" id="HIT38970.1"/>
    </source>
</evidence>